<evidence type="ECO:0000313" key="1">
    <source>
        <dbReference type="EMBL" id="AFZ05299.1"/>
    </source>
</evidence>
<accession>K9VCR8</accession>
<gene>
    <name evidence="1" type="ORF">Osc7112_0709</name>
</gene>
<proteinExistence type="predicted"/>
<dbReference type="Proteomes" id="UP000010478">
    <property type="component" value="Chromosome"/>
</dbReference>
<organism evidence="1 2">
    <name type="scientific">Phormidium nigroviride PCC 7112</name>
    <dbReference type="NCBI Taxonomy" id="179408"/>
    <lineage>
        <taxon>Bacteria</taxon>
        <taxon>Bacillati</taxon>
        <taxon>Cyanobacteriota</taxon>
        <taxon>Cyanophyceae</taxon>
        <taxon>Oscillatoriophycideae</taxon>
        <taxon>Oscillatoriales</taxon>
        <taxon>Oscillatoriaceae</taxon>
        <taxon>Phormidium</taxon>
    </lineage>
</organism>
<dbReference type="EMBL" id="CP003614">
    <property type="protein sequence ID" value="AFZ05299.1"/>
    <property type="molecule type" value="Genomic_DNA"/>
</dbReference>
<dbReference type="HOGENOM" id="CLU_1904638_0_0_3"/>
<dbReference type="AlphaFoldDB" id="K9VCR8"/>
<dbReference type="KEGG" id="oni:Osc7112_0709"/>
<sequence length="133" mass="14905">MILLKTLFAIARIFQKPGFFLYFLFLCAKVVETGFLASQPAGWVRSVNHTNQEKSQLENLNSKIVLMPRAIANSLKTLLKVDRTLPFPNQSQPLDIRTLTTAIIKIDKAAAGTKTIIELYATSLRSGKLSLRR</sequence>
<evidence type="ECO:0000313" key="2">
    <source>
        <dbReference type="Proteomes" id="UP000010478"/>
    </source>
</evidence>
<dbReference type="RefSeq" id="WP_015174629.1">
    <property type="nucleotide sequence ID" value="NC_019729.1"/>
</dbReference>
<dbReference type="STRING" id="179408.Osc7112_0709"/>
<protein>
    <submittedName>
        <fullName evidence="1">Uncharacterized protein</fullName>
    </submittedName>
</protein>
<reference evidence="1 2" key="1">
    <citation type="submission" date="2012-05" db="EMBL/GenBank/DDBJ databases">
        <title>Finished chromosome of genome of Oscillatoria sp. PCC 7112.</title>
        <authorList>
            <consortium name="US DOE Joint Genome Institute"/>
            <person name="Gugger M."/>
            <person name="Coursin T."/>
            <person name="Rippka R."/>
            <person name="Tandeau De Marsac N."/>
            <person name="Huntemann M."/>
            <person name="Wei C.-L."/>
            <person name="Han J."/>
            <person name="Detter J.C."/>
            <person name="Han C."/>
            <person name="Tapia R."/>
            <person name="Davenport K."/>
            <person name="Daligault H."/>
            <person name="Erkkila T."/>
            <person name="Gu W."/>
            <person name="Munk A.C.C."/>
            <person name="Teshima H."/>
            <person name="Xu Y."/>
            <person name="Chain P."/>
            <person name="Chen A."/>
            <person name="Krypides N."/>
            <person name="Mavromatis K."/>
            <person name="Markowitz V."/>
            <person name="Szeto E."/>
            <person name="Ivanova N."/>
            <person name="Mikhailova N."/>
            <person name="Ovchinnikova G."/>
            <person name="Pagani I."/>
            <person name="Pati A."/>
            <person name="Goodwin L."/>
            <person name="Peters L."/>
            <person name="Pitluck S."/>
            <person name="Woyke T."/>
            <person name="Kerfeld C."/>
        </authorList>
    </citation>
    <scope>NUCLEOTIDE SEQUENCE [LARGE SCALE GENOMIC DNA]</scope>
    <source>
        <strain evidence="1 2">PCC 7112</strain>
    </source>
</reference>
<keyword evidence="2" id="KW-1185">Reference proteome</keyword>
<name>K9VCR8_9CYAN</name>